<dbReference type="GO" id="GO:0005886">
    <property type="term" value="C:plasma membrane"/>
    <property type="evidence" value="ECO:0007669"/>
    <property type="project" value="UniProtKB-SubCell"/>
</dbReference>
<sequence length="416" mass="45309">MPLSLQTVGSRTEALINELSHFPWKTTAQTLRERFREDHLGLTASSLTFTTILALVPFFTVALAVFTAFPIFGKLQDALQGWLVSSLVPDSISRQVLGYLTQFAAKASSLGVAGFSILLATALALILTIDRTLNDIWRVQRLRPLGQRVLIYWAAITLGPLLMGASLALTSYVMSASGGLVKRLPDGVQLLFDSIQFVVLAGGMASLYHYVPNTPVKWRHAWTGGFFVAVCIELAKKVLAVYLGKVPTYSVVYGAFATLPILLVWIYVAWVIVLLGAVVTAYLPSLLAGVARRGTVAGWTFQLAVEVLQALHRARQQPVKGLRPSQLAQLLRVDGLQLEPVLEALTALDWVGQVADAAVSAADVPESRYVLLADPESTLLAPLVQRLLLQRVDSLGPLWVNARLESLYMADVLQAR</sequence>
<evidence type="ECO:0000313" key="9">
    <source>
        <dbReference type="Proteomes" id="UP000321485"/>
    </source>
</evidence>
<feature type="transmembrane region" description="Helical" evidence="7">
    <location>
        <begin position="150"/>
        <end position="174"/>
    </location>
</feature>
<feature type="transmembrane region" description="Helical" evidence="7">
    <location>
        <begin position="223"/>
        <end position="243"/>
    </location>
</feature>
<comment type="subcellular location">
    <subcellularLocation>
        <location evidence="1 7">Cell membrane</location>
        <topology evidence="1 7">Multi-pass membrane protein</topology>
    </subcellularLocation>
</comment>
<dbReference type="AlphaFoldDB" id="A0A561X981"/>
<dbReference type="HAMAP" id="MF_00672">
    <property type="entry name" value="UPF0761"/>
    <property type="match status" value="1"/>
</dbReference>
<evidence type="ECO:0000256" key="6">
    <source>
        <dbReference type="ARBA" id="ARBA00023136"/>
    </source>
</evidence>
<comment type="similarity">
    <text evidence="7">Belongs to the UPF0761 family.</text>
</comment>
<keyword evidence="3" id="KW-0997">Cell inner membrane</keyword>
<evidence type="ECO:0000256" key="7">
    <source>
        <dbReference type="HAMAP-Rule" id="MF_00672"/>
    </source>
</evidence>
<feature type="transmembrane region" description="Helical" evidence="7">
    <location>
        <begin position="255"/>
        <end position="283"/>
    </location>
</feature>
<accession>A0A561X981</accession>
<evidence type="ECO:0000256" key="4">
    <source>
        <dbReference type="ARBA" id="ARBA00022692"/>
    </source>
</evidence>
<reference evidence="8 9" key="1">
    <citation type="journal article" date="2015" name="Stand. Genomic Sci.">
        <title>Genomic Encyclopedia of Bacterial and Archaeal Type Strains, Phase III: the genomes of soil and plant-associated and newly described type strains.</title>
        <authorList>
            <person name="Whitman W.B."/>
            <person name="Woyke T."/>
            <person name="Klenk H.P."/>
            <person name="Zhou Y."/>
            <person name="Lilburn T.G."/>
            <person name="Beck B.J."/>
            <person name="De Vos P."/>
            <person name="Vandamme P."/>
            <person name="Eisen J.A."/>
            <person name="Garrity G."/>
            <person name="Hugenholtz P."/>
            <person name="Kyrpides N.C."/>
        </authorList>
    </citation>
    <scope>NUCLEOTIDE SEQUENCE [LARGE SCALE GENOMIC DNA]</scope>
    <source>
        <strain evidence="8 9">DSM 64</strain>
    </source>
</reference>
<gene>
    <name evidence="8" type="ORF">ATF69_4467</name>
</gene>
<dbReference type="InterPro" id="IPR023679">
    <property type="entry name" value="UPF0761_bac"/>
</dbReference>
<evidence type="ECO:0000256" key="1">
    <source>
        <dbReference type="ARBA" id="ARBA00004651"/>
    </source>
</evidence>
<evidence type="ECO:0000313" key="8">
    <source>
        <dbReference type="EMBL" id="TWG32673.1"/>
    </source>
</evidence>
<evidence type="ECO:0000256" key="2">
    <source>
        <dbReference type="ARBA" id="ARBA00022475"/>
    </source>
</evidence>
<name>A0A561X981_ACIDE</name>
<dbReference type="InterPro" id="IPR017039">
    <property type="entry name" value="Virul_fac_BrkB"/>
</dbReference>
<dbReference type="PANTHER" id="PTHR30213:SF0">
    <property type="entry name" value="UPF0761 MEMBRANE PROTEIN YIHY"/>
    <property type="match status" value="1"/>
</dbReference>
<keyword evidence="6 7" id="KW-0472">Membrane</keyword>
<dbReference type="RefSeq" id="WP_146872318.1">
    <property type="nucleotide sequence ID" value="NZ_VJWE01000019.1"/>
</dbReference>
<feature type="transmembrane region" description="Helical" evidence="7">
    <location>
        <begin position="40"/>
        <end position="73"/>
    </location>
</feature>
<dbReference type="EMBL" id="VJWE01000019">
    <property type="protein sequence ID" value="TWG32673.1"/>
    <property type="molecule type" value="Genomic_DNA"/>
</dbReference>
<keyword evidence="4 7" id="KW-0812">Transmembrane</keyword>
<organism evidence="8 9">
    <name type="scientific">Acidovorax delafieldii</name>
    <name type="common">Pseudomonas delafieldii</name>
    <dbReference type="NCBI Taxonomy" id="47920"/>
    <lineage>
        <taxon>Bacteria</taxon>
        <taxon>Pseudomonadati</taxon>
        <taxon>Pseudomonadota</taxon>
        <taxon>Betaproteobacteria</taxon>
        <taxon>Burkholderiales</taxon>
        <taxon>Comamonadaceae</taxon>
        <taxon>Acidovorax</taxon>
    </lineage>
</organism>
<protein>
    <recommendedName>
        <fullName evidence="7">UPF0761 membrane protein ATF69_4467</fullName>
    </recommendedName>
</protein>
<evidence type="ECO:0000256" key="5">
    <source>
        <dbReference type="ARBA" id="ARBA00022989"/>
    </source>
</evidence>
<dbReference type="PANTHER" id="PTHR30213">
    <property type="entry name" value="INNER MEMBRANE PROTEIN YHJD"/>
    <property type="match status" value="1"/>
</dbReference>
<keyword evidence="2 7" id="KW-1003">Cell membrane</keyword>
<dbReference type="Proteomes" id="UP000321485">
    <property type="component" value="Unassembled WGS sequence"/>
</dbReference>
<feature type="transmembrane region" description="Helical" evidence="7">
    <location>
        <begin position="194"/>
        <end position="211"/>
    </location>
</feature>
<dbReference type="GeneID" id="51113498"/>
<keyword evidence="5 7" id="KW-1133">Transmembrane helix</keyword>
<feature type="transmembrane region" description="Helical" evidence="7">
    <location>
        <begin position="107"/>
        <end position="129"/>
    </location>
</feature>
<dbReference type="Pfam" id="PF03631">
    <property type="entry name" value="Virul_fac_BrkB"/>
    <property type="match status" value="1"/>
</dbReference>
<comment type="caution">
    <text evidence="8">The sequence shown here is derived from an EMBL/GenBank/DDBJ whole genome shotgun (WGS) entry which is preliminary data.</text>
</comment>
<evidence type="ECO:0000256" key="3">
    <source>
        <dbReference type="ARBA" id="ARBA00022519"/>
    </source>
</evidence>
<dbReference type="NCBIfam" id="TIGR00765">
    <property type="entry name" value="yihY_not_rbn"/>
    <property type="match status" value="1"/>
</dbReference>
<proteinExistence type="inferred from homology"/>